<proteinExistence type="predicted"/>
<dbReference type="AlphaFoldDB" id="A0A934K7L8"/>
<dbReference type="GO" id="GO:0005525">
    <property type="term" value="F:GTP binding"/>
    <property type="evidence" value="ECO:0007669"/>
    <property type="project" value="UniProtKB-KW"/>
</dbReference>
<dbReference type="GO" id="GO:0043814">
    <property type="term" value="F:phospholactate guanylyltransferase activity"/>
    <property type="evidence" value="ECO:0007669"/>
    <property type="project" value="UniProtKB-EC"/>
</dbReference>
<dbReference type="InterPro" id="IPR029044">
    <property type="entry name" value="Nucleotide-diphossugar_trans"/>
</dbReference>
<dbReference type="EMBL" id="JAEKNR010000247">
    <property type="protein sequence ID" value="MBJ7601494.1"/>
    <property type="molecule type" value="Genomic_DNA"/>
</dbReference>
<keyword evidence="3" id="KW-0547">Nucleotide-binding</keyword>
<keyword evidence="2 5" id="KW-0548">Nucleotidyltransferase</keyword>
<dbReference type="SUPFAM" id="SSF53448">
    <property type="entry name" value="Nucleotide-diphospho-sugar transferases"/>
    <property type="match status" value="1"/>
</dbReference>
<evidence type="ECO:0000313" key="5">
    <source>
        <dbReference type="EMBL" id="MBJ7601494.1"/>
    </source>
</evidence>
<reference evidence="5" key="1">
    <citation type="submission" date="2020-10" db="EMBL/GenBank/DDBJ databases">
        <title>Ca. Dormibacterota MAGs.</title>
        <authorList>
            <person name="Montgomery K."/>
        </authorList>
    </citation>
    <scope>NUCLEOTIDE SEQUENCE [LARGE SCALE GENOMIC DNA]</scope>
    <source>
        <strain evidence="5">SC8812_S17_10</strain>
    </source>
</reference>
<evidence type="ECO:0000256" key="2">
    <source>
        <dbReference type="ARBA" id="ARBA00022695"/>
    </source>
</evidence>
<evidence type="ECO:0000256" key="4">
    <source>
        <dbReference type="ARBA" id="ARBA00023134"/>
    </source>
</evidence>
<dbReference type="PANTHER" id="PTHR40392">
    <property type="entry name" value="2-PHOSPHO-L-LACTATE GUANYLYLTRANSFERASE"/>
    <property type="match status" value="1"/>
</dbReference>
<accession>A0A934K7L8</accession>
<dbReference type="PANTHER" id="PTHR40392:SF1">
    <property type="entry name" value="2-PHOSPHO-L-LACTATE GUANYLYLTRANSFERASE"/>
    <property type="match status" value="1"/>
</dbReference>
<evidence type="ECO:0000256" key="1">
    <source>
        <dbReference type="ARBA" id="ARBA00022679"/>
    </source>
</evidence>
<protein>
    <submittedName>
        <fullName evidence="5">2-phospho-L-lactate guanylyltransferase</fullName>
        <ecNumber evidence="5">2.7.7.68</ecNumber>
    </submittedName>
</protein>
<gene>
    <name evidence="5" type="primary">cofC</name>
    <name evidence="5" type="ORF">JF922_25890</name>
</gene>
<name>A0A934K7L8_9BACT</name>
<dbReference type="Pfam" id="PF01983">
    <property type="entry name" value="CofC"/>
    <property type="match status" value="1"/>
</dbReference>
<dbReference type="RefSeq" id="WP_338205748.1">
    <property type="nucleotide sequence ID" value="NZ_JAEKNR010000247.1"/>
</dbReference>
<keyword evidence="6" id="KW-1185">Reference proteome</keyword>
<comment type="caution">
    <text evidence="5">The sequence shown here is derived from an EMBL/GenBank/DDBJ whole genome shotgun (WGS) entry which is preliminary data.</text>
</comment>
<sequence length="204" mass="20899">MGLSEPAGPVWVVVLVKGFDAAKQRLSPALDPPARRNLAVDNARLALRAAGAGDHVLAVCGSAEAAELAGGQGAEVLLESSPAGQNPAARLGLEHAAARGAAAVVLLSSDLPLVTSGEVAGMIEAGRRLGRPAVLAAAATGRGGTNALYLCPPSVVDLHFGDASLEKFARDAAERQVRFQLFDSPSLALDLDEPSDLEELRAIR</sequence>
<evidence type="ECO:0000313" key="6">
    <source>
        <dbReference type="Proteomes" id="UP000612893"/>
    </source>
</evidence>
<dbReference type="Gene3D" id="3.90.550.10">
    <property type="entry name" value="Spore Coat Polysaccharide Biosynthesis Protein SpsA, Chain A"/>
    <property type="match status" value="1"/>
</dbReference>
<evidence type="ECO:0000256" key="3">
    <source>
        <dbReference type="ARBA" id="ARBA00022741"/>
    </source>
</evidence>
<dbReference type="EC" id="2.7.7.68" evidence="5"/>
<dbReference type="InterPro" id="IPR002835">
    <property type="entry name" value="CofC"/>
</dbReference>
<keyword evidence="4" id="KW-0342">GTP-binding</keyword>
<keyword evidence="1 5" id="KW-0808">Transferase</keyword>
<organism evidence="5 6">
    <name type="scientific">Candidatus Nephthysia bennettiae</name>
    <dbReference type="NCBI Taxonomy" id="3127016"/>
    <lineage>
        <taxon>Bacteria</taxon>
        <taxon>Bacillati</taxon>
        <taxon>Candidatus Dormiibacterota</taxon>
        <taxon>Candidatus Dormibacteria</taxon>
        <taxon>Candidatus Dormibacterales</taxon>
        <taxon>Candidatus Dormibacteraceae</taxon>
        <taxon>Candidatus Nephthysia</taxon>
    </lineage>
</organism>
<dbReference type="NCBIfam" id="TIGR03552">
    <property type="entry name" value="F420_cofC"/>
    <property type="match status" value="1"/>
</dbReference>
<dbReference type="Proteomes" id="UP000612893">
    <property type="component" value="Unassembled WGS sequence"/>
</dbReference>